<dbReference type="NCBIfam" id="TIGR00012">
    <property type="entry name" value="L29"/>
    <property type="match status" value="1"/>
</dbReference>
<dbReference type="PROSITE" id="PS00018">
    <property type="entry name" value="EF_HAND_1"/>
    <property type="match status" value="1"/>
</dbReference>
<evidence type="ECO:0000313" key="8">
    <source>
        <dbReference type="Proteomes" id="UP000827721"/>
    </source>
</evidence>
<dbReference type="Proteomes" id="UP000827721">
    <property type="component" value="Unassembled WGS sequence"/>
</dbReference>
<evidence type="ECO:0000256" key="5">
    <source>
        <dbReference type="SAM" id="MobiDB-lite"/>
    </source>
</evidence>
<dbReference type="InterPro" id="IPR036049">
    <property type="entry name" value="Ribosomal_uL29_sf"/>
</dbReference>
<keyword evidence="2" id="KW-0106">Calcium</keyword>
<name>A0ABQ8I5M9_9ROSI</name>
<keyword evidence="3" id="KW-0689">Ribosomal protein</keyword>
<dbReference type="PANTHER" id="PTHR31972:SF6">
    <property type="entry name" value="DUF868 DOMAIN-CONTAINING PROTEIN"/>
    <property type="match status" value="1"/>
</dbReference>
<dbReference type="PROSITE" id="PS50222">
    <property type="entry name" value="EF_HAND_2"/>
    <property type="match status" value="1"/>
</dbReference>
<dbReference type="Gene3D" id="1.10.238.10">
    <property type="entry name" value="EF-hand"/>
    <property type="match status" value="1"/>
</dbReference>
<dbReference type="SUPFAM" id="SSF47473">
    <property type="entry name" value="EF-hand"/>
    <property type="match status" value="1"/>
</dbReference>
<dbReference type="InterPro" id="IPR011992">
    <property type="entry name" value="EF-hand-dom_pair"/>
</dbReference>
<dbReference type="InterPro" id="IPR008586">
    <property type="entry name" value="DUF868_pln"/>
</dbReference>
<comment type="caution">
    <text evidence="7">The sequence shown here is derived from an EMBL/GenBank/DDBJ whole genome shotgun (WGS) entry which is preliminary data.</text>
</comment>
<evidence type="ECO:0000259" key="6">
    <source>
        <dbReference type="PROSITE" id="PS50222"/>
    </source>
</evidence>
<dbReference type="EMBL" id="JAFEMO010000004">
    <property type="protein sequence ID" value="KAH7571937.1"/>
    <property type="molecule type" value="Genomic_DNA"/>
</dbReference>
<dbReference type="Pfam" id="PF05910">
    <property type="entry name" value="DUF868"/>
    <property type="match status" value="1"/>
</dbReference>
<evidence type="ECO:0000256" key="2">
    <source>
        <dbReference type="ARBA" id="ARBA00022837"/>
    </source>
</evidence>
<reference evidence="7 8" key="1">
    <citation type="submission" date="2021-02" db="EMBL/GenBank/DDBJ databases">
        <title>Plant Genome Project.</title>
        <authorList>
            <person name="Zhang R.-G."/>
        </authorList>
    </citation>
    <scope>NUCLEOTIDE SEQUENCE [LARGE SCALE GENOMIC DNA]</scope>
    <source>
        <tissue evidence="7">Leaves</tissue>
    </source>
</reference>
<feature type="compositionally biased region" description="Low complexity" evidence="5">
    <location>
        <begin position="501"/>
        <end position="519"/>
    </location>
</feature>
<gene>
    <name evidence="7" type="ORF">JRO89_XS04G0169300</name>
</gene>
<evidence type="ECO:0000256" key="1">
    <source>
        <dbReference type="ARBA" id="ARBA00009254"/>
    </source>
</evidence>
<dbReference type="PANTHER" id="PTHR31972">
    <property type="entry name" value="EXPRESSED PROTEIN"/>
    <property type="match status" value="1"/>
</dbReference>
<evidence type="ECO:0000256" key="3">
    <source>
        <dbReference type="ARBA" id="ARBA00022980"/>
    </source>
</evidence>
<dbReference type="SUPFAM" id="SSF46561">
    <property type="entry name" value="Ribosomal protein L29 (L29p)"/>
    <property type="match status" value="1"/>
</dbReference>
<dbReference type="Pfam" id="PF00831">
    <property type="entry name" value="Ribosomal_L29"/>
    <property type="match status" value="1"/>
</dbReference>
<dbReference type="InterPro" id="IPR002048">
    <property type="entry name" value="EF_hand_dom"/>
</dbReference>
<feature type="region of interest" description="Disordered" evidence="5">
    <location>
        <begin position="501"/>
        <end position="521"/>
    </location>
</feature>
<evidence type="ECO:0000313" key="7">
    <source>
        <dbReference type="EMBL" id="KAH7571937.1"/>
    </source>
</evidence>
<proteinExistence type="inferred from homology"/>
<keyword evidence="8" id="KW-1185">Reference proteome</keyword>
<dbReference type="InterPro" id="IPR018247">
    <property type="entry name" value="EF_Hand_1_Ca_BS"/>
</dbReference>
<comment type="similarity">
    <text evidence="1">Belongs to the universal ribosomal protein uL29 family.</text>
</comment>
<protein>
    <recommendedName>
        <fullName evidence="6">EF-hand domain-containing protein</fullName>
    </recommendedName>
</protein>
<organism evidence="7 8">
    <name type="scientific">Xanthoceras sorbifolium</name>
    <dbReference type="NCBI Taxonomy" id="99658"/>
    <lineage>
        <taxon>Eukaryota</taxon>
        <taxon>Viridiplantae</taxon>
        <taxon>Streptophyta</taxon>
        <taxon>Embryophyta</taxon>
        <taxon>Tracheophyta</taxon>
        <taxon>Spermatophyta</taxon>
        <taxon>Magnoliopsida</taxon>
        <taxon>eudicotyledons</taxon>
        <taxon>Gunneridae</taxon>
        <taxon>Pentapetalae</taxon>
        <taxon>rosids</taxon>
        <taxon>malvids</taxon>
        <taxon>Sapindales</taxon>
        <taxon>Sapindaceae</taxon>
        <taxon>Xanthoceroideae</taxon>
        <taxon>Xanthoceras</taxon>
    </lineage>
</organism>
<sequence length="557" mass="63063">MSVGLLSGSTLTKFIEDKDVFENCVNEYFKLVNSSGEGGGGGGLSRDKFIEGFGGFFVPESDPQSKEGIERVCNSIFEKFDEDRNGNIDRVEFGSLLREIMVAMAQGIGNSISLVYLDGDGLISRAIKHELARDNEVNWKETRINRRSKSTHYRRCCASQLLRRPPPSLSLQNPHRESPFPHSTASKSITYGPFARLCLQMTAVSKDRPSSSSVVMMVKRDQELEEIRSKTMEEINEEVVDLKGKLFMLRLQISVRNEFKSSEFRRMRKRASRPLDLLKAYIYSLWLRNRDLSYIRPGSKSIYLTHHHYQRIKLYWDFTRAEFPNNSSAEPESCFYIAISCNAKLEFFLGDLHDELTKRSGLVVMPRQISDSSLLSRREHVFGRKNYVSRSQFLGSKHEIGIECNGGVLKVKVDGETSLVIKRLAWKFRGHERIYVDGIEVEFFWDVFNWVNHDHHHDDDDQHHGNGHGVFIFQVGDGGVWPEMVGPEKKLMRKSLSSVGGSTSTVSLPSPSPSCSSVLQWAEESSDGGRSSCSSSTKSFGSNGGGFSLLLYAWRKD</sequence>
<keyword evidence="4" id="KW-0687">Ribonucleoprotein</keyword>
<dbReference type="Gene3D" id="1.10.287.310">
    <property type="match status" value="1"/>
</dbReference>
<feature type="domain" description="EF-hand" evidence="6">
    <location>
        <begin position="68"/>
        <end position="103"/>
    </location>
</feature>
<evidence type="ECO:0000256" key="4">
    <source>
        <dbReference type="ARBA" id="ARBA00023274"/>
    </source>
</evidence>
<accession>A0ABQ8I5M9</accession>
<dbReference type="InterPro" id="IPR001854">
    <property type="entry name" value="Ribosomal_uL29"/>
</dbReference>